<comment type="caution">
    <text evidence="2">The sequence shown here is derived from an EMBL/GenBank/DDBJ whole genome shotgun (WGS) entry which is preliminary data.</text>
</comment>
<organism evidence="2 3">
    <name type="scientific">Pedobacter segetis</name>
    <dbReference type="NCBI Taxonomy" id="2793069"/>
    <lineage>
        <taxon>Bacteria</taxon>
        <taxon>Pseudomonadati</taxon>
        <taxon>Bacteroidota</taxon>
        <taxon>Sphingobacteriia</taxon>
        <taxon>Sphingobacteriales</taxon>
        <taxon>Sphingobacteriaceae</taxon>
        <taxon>Pedobacter</taxon>
    </lineage>
</organism>
<reference evidence="2 3" key="1">
    <citation type="submission" date="2020-12" db="EMBL/GenBank/DDBJ databases">
        <title>Bacterial novel species Pedobacter sp. SD-b isolated from soil.</title>
        <authorList>
            <person name="Jung H.-Y."/>
        </authorList>
    </citation>
    <scope>NUCLEOTIDE SEQUENCE [LARGE SCALE GENOMIC DNA]</scope>
    <source>
        <strain evidence="2 3">SD-b</strain>
    </source>
</reference>
<keyword evidence="1" id="KW-1133">Transmembrane helix</keyword>
<dbReference type="EMBL" id="JAEHFY010000005">
    <property type="protein sequence ID" value="MBK0382178.1"/>
    <property type="molecule type" value="Genomic_DNA"/>
</dbReference>
<keyword evidence="3" id="KW-1185">Reference proteome</keyword>
<accession>A0ABS1BH47</accession>
<name>A0ABS1BH47_9SPHI</name>
<keyword evidence="1" id="KW-0472">Membrane</keyword>
<proteinExistence type="predicted"/>
<protein>
    <recommendedName>
        <fullName evidence="4">Gliding motility protein GldL</fullName>
    </recommendedName>
</protein>
<dbReference type="RefSeq" id="WP_200584962.1">
    <property type="nucleotide sequence ID" value="NZ_JAEHFY010000005.1"/>
</dbReference>
<evidence type="ECO:0000313" key="3">
    <source>
        <dbReference type="Proteomes" id="UP000660024"/>
    </source>
</evidence>
<feature type="transmembrane region" description="Helical" evidence="1">
    <location>
        <begin position="34"/>
        <end position="54"/>
    </location>
</feature>
<gene>
    <name evidence="2" type="ORF">I5M32_04325</name>
</gene>
<dbReference type="Proteomes" id="UP000660024">
    <property type="component" value="Unassembled WGS sequence"/>
</dbReference>
<evidence type="ECO:0000256" key="1">
    <source>
        <dbReference type="SAM" id="Phobius"/>
    </source>
</evidence>
<evidence type="ECO:0000313" key="2">
    <source>
        <dbReference type="EMBL" id="MBK0382178.1"/>
    </source>
</evidence>
<evidence type="ECO:0008006" key="4">
    <source>
        <dbReference type="Google" id="ProtNLM"/>
    </source>
</evidence>
<sequence length="62" mass="6903">MKASKHYSGLLSTGLFLISFSLIIKQFLHLSDALNGILMGIGLSIELYAVFMLFKLKNKKAQ</sequence>
<feature type="transmembrane region" description="Helical" evidence="1">
    <location>
        <begin position="7"/>
        <end position="28"/>
    </location>
</feature>
<keyword evidence="1" id="KW-0812">Transmembrane</keyword>